<proteinExistence type="predicted"/>
<comment type="caution">
    <text evidence="2">The sequence shown here is derived from an EMBL/GenBank/DDBJ whole genome shotgun (WGS) entry which is preliminary data.</text>
</comment>
<evidence type="ECO:0000313" key="3">
    <source>
        <dbReference type="Proteomes" id="UP000747542"/>
    </source>
</evidence>
<dbReference type="InterPro" id="IPR038717">
    <property type="entry name" value="Tc1-like_DDE_dom"/>
</dbReference>
<dbReference type="AlphaFoldDB" id="A0A8J5MPK2"/>
<accession>A0A8J5MPK2</accession>
<organism evidence="2 3">
    <name type="scientific">Homarus americanus</name>
    <name type="common">American lobster</name>
    <dbReference type="NCBI Taxonomy" id="6706"/>
    <lineage>
        <taxon>Eukaryota</taxon>
        <taxon>Metazoa</taxon>
        <taxon>Ecdysozoa</taxon>
        <taxon>Arthropoda</taxon>
        <taxon>Crustacea</taxon>
        <taxon>Multicrustacea</taxon>
        <taxon>Malacostraca</taxon>
        <taxon>Eumalacostraca</taxon>
        <taxon>Eucarida</taxon>
        <taxon>Decapoda</taxon>
        <taxon>Pleocyemata</taxon>
        <taxon>Astacidea</taxon>
        <taxon>Nephropoidea</taxon>
        <taxon>Nephropidae</taxon>
        <taxon>Homarus</taxon>
    </lineage>
</organism>
<keyword evidence="3" id="KW-1185">Reference proteome</keyword>
<sequence>MGGLYFLPKNVTMKGTNYIEVLRDHMLPFWPIHQCHHFMHDGAPGHKSKIVTKFLSDNETDMLEWPGNSPNLNPIKNAWNVMKNKIQEARPSNIKNLQEELKKLWVNMDVSYFASLAQSMHKRLQMVLKTKGNMTKY</sequence>
<evidence type="ECO:0000259" key="1">
    <source>
        <dbReference type="Pfam" id="PF13358"/>
    </source>
</evidence>
<name>A0A8J5MPK2_HOMAM</name>
<feature type="domain" description="Tc1-like transposase DDE" evidence="1">
    <location>
        <begin position="18"/>
        <end position="97"/>
    </location>
</feature>
<dbReference type="GO" id="GO:0003676">
    <property type="term" value="F:nucleic acid binding"/>
    <property type="evidence" value="ECO:0007669"/>
    <property type="project" value="InterPro"/>
</dbReference>
<dbReference type="InterPro" id="IPR036397">
    <property type="entry name" value="RNaseH_sf"/>
</dbReference>
<reference evidence="2" key="1">
    <citation type="journal article" date="2021" name="Sci. Adv.">
        <title>The American lobster genome reveals insights on longevity, neural, and immune adaptations.</title>
        <authorList>
            <person name="Polinski J.M."/>
            <person name="Zimin A.V."/>
            <person name="Clark K.F."/>
            <person name="Kohn A.B."/>
            <person name="Sadowski N."/>
            <person name="Timp W."/>
            <person name="Ptitsyn A."/>
            <person name="Khanna P."/>
            <person name="Romanova D.Y."/>
            <person name="Williams P."/>
            <person name="Greenwood S.J."/>
            <person name="Moroz L.L."/>
            <person name="Walt D.R."/>
            <person name="Bodnar A.G."/>
        </authorList>
    </citation>
    <scope>NUCLEOTIDE SEQUENCE</scope>
    <source>
        <strain evidence="2">GMGI-L3</strain>
    </source>
</reference>
<dbReference type="Gene3D" id="3.30.420.10">
    <property type="entry name" value="Ribonuclease H-like superfamily/Ribonuclease H"/>
    <property type="match status" value="1"/>
</dbReference>
<protein>
    <submittedName>
        <fullName evidence="2">Transposable element Tcb2 transposase-like 3</fullName>
    </submittedName>
</protein>
<dbReference type="EMBL" id="JAHLQT010034244">
    <property type="protein sequence ID" value="KAG7158960.1"/>
    <property type="molecule type" value="Genomic_DNA"/>
</dbReference>
<gene>
    <name evidence="2" type="primary">Tcb2-L3</name>
    <name evidence="2" type="ORF">Hamer_G006344</name>
</gene>
<dbReference type="Proteomes" id="UP000747542">
    <property type="component" value="Unassembled WGS sequence"/>
</dbReference>
<evidence type="ECO:0000313" key="2">
    <source>
        <dbReference type="EMBL" id="KAG7158960.1"/>
    </source>
</evidence>
<dbReference type="Pfam" id="PF13358">
    <property type="entry name" value="DDE_3"/>
    <property type="match status" value="1"/>
</dbReference>